<gene>
    <name evidence="4" type="ORF">HJG54_11805</name>
</gene>
<reference evidence="4" key="1">
    <citation type="submission" date="2020-05" db="EMBL/GenBank/DDBJ databases">
        <authorList>
            <person name="Zhu T."/>
            <person name="Keshari N."/>
            <person name="Lu X."/>
        </authorList>
    </citation>
    <scope>NUCLEOTIDE SEQUENCE</scope>
    <source>
        <strain evidence="4">NK1-12</strain>
    </source>
</reference>
<accession>A0AA96WK21</accession>
<evidence type="ECO:0000259" key="3">
    <source>
        <dbReference type="Pfam" id="PF01156"/>
    </source>
</evidence>
<evidence type="ECO:0000256" key="1">
    <source>
        <dbReference type="ARBA" id="ARBA00022801"/>
    </source>
</evidence>
<dbReference type="PANTHER" id="PTHR12304:SF4">
    <property type="entry name" value="URIDINE NUCLEOSIDASE"/>
    <property type="match status" value="1"/>
</dbReference>
<dbReference type="InterPro" id="IPR023186">
    <property type="entry name" value="IUNH"/>
</dbReference>
<dbReference type="Pfam" id="PF01156">
    <property type="entry name" value="IU_nuc_hydro"/>
    <property type="match status" value="1"/>
</dbReference>
<organism evidence="4">
    <name type="scientific">Leptolyngbya sp. NK1-12</name>
    <dbReference type="NCBI Taxonomy" id="2547451"/>
    <lineage>
        <taxon>Bacteria</taxon>
        <taxon>Bacillati</taxon>
        <taxon>Cyanobacteriota</taxon>
        <taxon>Cyanophyceae</taxon>
        <taxon>Leptolyngbyales</taxon>
        <taxon>Leptolyngbyaceae</taxon>
        <taxon>Leptolyngbya group</taxon>
        <taxon>Leptolyngbya</taxon>
    </lineage>
</organism>
<dbReference type="EMBL" id="CP053586">
    <property type="protein sequence ID" value="WNZ26560.1"/>
    <property type="molecule type" value="Genomic_DNA"/>
</dbReference>
<evidence type="ECO:0000313" key="4">
    <source>
        <dbReference type="EMBL" id="WNZ26560.1"/>
    </source>
</evidence>
<name>A0AA96WK21_9CYAN</name>
<dbReference type="InterPro" id="IPR036452">
    <property type="entry name" value="Ribo_hydro-like"/>
</dbReference>
<dbReference type="Gene3D" id="3.90.245.10">
    <property type="entry name" value="Ribonucleoside hydrolase-like"/>
    <property type="match status" value="1"/>
</dbReference>
<dbReference type="SUPFAM" id="SSF53590">
    <property type="entry name" value="Nucleoside hydrolase"/>
    <property type="match status" value="1"/>
</dbReference>
<proteinExistence type="predicted"/>
<keyword evidence="2" id="KW-0326">Glycosidase</keyword>
<dbReference type="GO" id="GO:0008477">
    <property type="term" value="F:purine nucleosidase activity"/>
    <property type="evidence" value="ECO:0007669"/>
    <property type="project" value="TreeGrafter"/>
</dbReference>
<keyword evidence="1 4" id="KW-0378">Hydrolase</keyword>
<dbReference type="GO" id="GO:0006152">
    <property type="term" value="P:purine nucleoside catabolic process"/>
    <property type="evidence" value="ECO:0007669"/>
    <property type="project" value="TreeGrafter"/>
</dbReference>
<sequence>MGLMVTPKVKIVLDTDPGGDDSFAFLWLQSLAKQGLAEIMAVTAVDGNVHANYTFAAACKLLQLGGFPAVEVGRGVIGGSAKDDVEDAGAIHGADGMGNLSNTLPAPHQDYETARYSDDVLIEQLHAAPGEITLVAIGPLTNLAAAERKSPGVLNLAKEIVIMGGAFLHPGNITPEAEFNIAYDPEAAQLVFKSSTRLVVIPLDVTRRLIFTPEMAQQISAVNPDSSIAKFIMALCQFMVGTAMAFRETGGRPGFLVHDAATLAYLFHPETLLFRRAQVEIETSGEWTRGKTVIDRRHSAKPDANAWVALDVDEVNLLAVMVEDLKRLVQDG</sequence>
<evidence type="ECO:0000256" key="2">
    <source>
        <dbReference type="ARBA" id="ARBA00023295"/>
    </source>
</evidence>
<dbReference type="GO" id="GO:0005829">
    <property type="term" value="C:cytosol"/>
    <property type="evidence" value="ECO:0007669"/>
    <property type="project" value="TreeGrafter"/>
</dbReference>
<dbReference type="InterPro" id="IPR001910">
    <property type="entry name" value="Inosine/uridine_hydrolase_dom"/>
</dbReference>
<protein>
    <submittedName>
        <fullName evidence="4">Nucleoside hydrolase</fullName>
    </submittedName>
</protein>
<dbReference type="PANTHER" id="PTHR12304">
    <property type="entry name" value="INOSINE-URIDINE PREFERRING NUCLEOSIDE HYDROLASE"/>
    <property type="match status" value="1"/>
</dbReference>
<feature type="domain" description="Inosine/uridine-preferring nucleoside hydrolase" evidence="3">
    <location>
        <begin position="11"/>
        <end position="315"/>
    </location>
</feature>
<dbReference type="AlphaFoldDB" id="A0AA96WK21"/>